<dbReference type="GO" id="GO:0003871">
    <property type="term" value="F:5-methyltetrahydropteroyltriglutamate-homocysteine S-methyltransferase activity"/>
    <property type="evidence" value="ECO:0007669"/>
    <property type="project" value="InterPro"/>
</dbReference>
<accession>A0A1I3WPX0</accession>
<feature type="domain" description="Cobalamin-independent methionine synthase MetE C-terminal/archaeal" evidence="1">
    <location>
        <begin position="19"/>
        <end position="367"/>
    </location>
</feature>
<evidence type="ECO:0000313" key="2">
    <source>
        <dbReference type="EMBL" id="SFK09219.1"/>
    </source>
</evidence>
<dbReference type="GO" id="GO:0032259">
    <property type="term" value="P:methylation"/>
    <property type="evidence" value="ECO:0007669"/>
    <property type="project" value="UniProtKB-KW"/>
</dbReference>
<dbReference type="Proteomes" id="UP000183557">
    <property type="component" value="Unassembled WGS sequence"/>
</dbReference>
<dbReference type="STRING" id="240302.BN982_00761"/>
<dbReference type="eggNOG" id="COG0620">
    <property type="taxonomic scope" value="Bacteria"/>
</dbReference>
<sequence>MSVTTKKNVKRAPFKGDHVGSFLRPERLKAARTKRANGEITEQELRQIEDEEIVKLVEKQKEAGVKAVTDGDFRRSWWHFDFLEGLDGVEGYEADSGLKFDGVETKARGIKITGKVGFTDHVMIEHFRFLKGIAGDSVAKLTIPSPNMLFFRAKREEGIYESDEVLVDDLVTAYQGFIERIYEEGCRYLQLDDTSWATFFSEEGRASIEEKGHNPEKVAELCARAINESIANRPEDMLVTMHICRGNFRSTFMTSGSYEALSETIFGGLDVDGLFLEFDDDRSGGFEPLRHVNRTDLSIVLGLITSKFGELEDPEKVKARIQEAASYVSLDQLCLSPQCGFASTEEGNEITEEQQWAKVRHVVNIAEEVWQEG</sequence>
<dbReference type="PANTHER" id="PTHR43844:SF1">
    <property type="entry name" value="METHIONINE SYNTHASE"/>
    <property type="match status" value="1"/>
</dbReference>
<proteinExistence type="predicted"/>
<gene>
    <name evidence="2" type="ORF">SAMN04487936_10762</name>
</gene>
<evidence type="ECO:0000313" key="3">
    <source>
        <dbReference type="Proteomes" id="UP000183557"/>
    </source>
</evidence>
<dbReference type="OrthoDB" id="6430685at2"/>
<dbReference type="RefSeq" id="WP_075036989.1">
    <property type="nucleotide sequence ID" value="NZ_FOSB01000007.1"/>
</dbReference>
<keyword evidence="3" id="KW-1185">Reference proteome</keyword>
<dbReference type="InterPro" id="IPR038071">
    <property type="entry name" value="UROD/MetE-like_sf"/>
</dbReference>
<dbReference type="Gene3D" id="3.20.20.210">
    <property type="match status" value="1"/>
</dbReference>
<evidence type="ECO:0000259" key="1">
    <source>
        <dbReference type="Pfam" id="PF01717"/>
    </source>
</evidence>
<dbReference type="Pfam" id="PF01717">
    <property type="entry name" value="Meth_synt_2"/>
    <property type="match status" value="1"/>
</dbReference>
<keyword evidence="2" id="KW-0489">Methyltransferase</keyword>
<dbReference type="CDD" id="cd03311">
    <property type="entry name" value="CIMS_C_terminal_like"/>
    <property type="match status" value="1"/>
</dbReference>
<dbReference type="GO" id="GO:0009086">
    <property type="term" value="P:methionine biosynthetic process"/>
    <property type="evidence" value="ECO:0007669"/>
    <property type="project" value="InterPro"/>
</dbReference>
<name>A0A1I3WPX0_HALDA</name>
<dbReference type="PANTHER" id="PTHR43844">
    <property type="entry name" value="METHIONINE SYNTHASE"/>
    <property type="match status" value="1"/>
</dbReference>
<organism evidence="2 3">
    <name type="scientific">Halobacillus dabanensis</name>
    <dbReference type="NCBI Taxonomy" id="240302"/>
    <lineage>
        <taxon>Bacteria</taxon>
        <taxon>Bacillati</taxon>
        <taxon>Bacillota</taxon>
        <taxon>Bacilli</taxon>
        <taxon>Bacillales</taxon>
        <taxon>Bacillaceae</taxon>
        <taxon>Halobacillus</taxon>
    </lineage>
</organism>
<dbReference type="InterPro" id="IPR002629">
    <property type="entry name" value="Met_Synth_C/arc"/>
</dbReference>
<dbReference type="EMBL" id="FOSB01000007">
    <property type="protein sequence ID" value="SFK09219.1"/>
    <property type="molecule type" value="Genomic_DNA"/>
</dbReference>
<dbReference type="SUPFAM" id="SSF51726">
    <property type="entry name" value="UROD/MetE-like"/>
    <property type="match status" value="1"/>
</dbReference>
<reference evidence="3" key="1">
    <citation type="submission" date="2016-10" db="EMBL/GenBank/DDBJ databases">
        <authorList>
            <person name="Varghese N."/>
            <person name="Submissions S."/>
        </authorList>
    </citation>
    <scope>NUCLEOTIDE SEQUENCE [LARGE SCALE GENOMIC DNA]</scope>
    <source>
        <strain evidence="3">CGMCC 1.3704</strain>
    </source>
</reference>
<protein>
    <submittedName>
        <fullName evidence="2">5-methyltetrahydropteroyltriglutamate--homocysteine methyltransferase</fullName>
    </submittedName>
</protein>
<dbReference type="NCBIfam" id="NF005085">
    <property type="entry name" value="PRK06520.1"/>
    <property type="match status" value="1"/>
</dbReference>
<dbReference type="GO" id="GO:0008270">
    <property type="term" value="F:zinc ion binding"/>
    <property type="evidence" value="ECO:0007669"/>
    <property type="project" value="InterPro"/>
</dbReference>
<dbReference type="AlphaFoldDB" id="A0A1I3WPX0"/>
<keyword evidence="2" id="KW-0808">Transferase</keyword>